<dbReference type="AlphaFoldDB" id="W2SHW0"/>
<sequence>MRCRTCLPLLILLYLLLSFHYGLTCLFNFGPSGKKDALFEREIRNDYGVNVSELPYIAALIAINTSTHLEVQMMDLTGIFNVTAVIIANFAVIIFCGIRTYAALNRMQVRQRMKHIHTQLVNALLLQENFFFAETIEIVKFYCRYILTCIHV</sequence>
<keyword evidence="1" id="KW-1133">Transmembrane helix</keyword>
<dbReference type="OrthoDB" id="5853366at2759"/>
<dbReference type="Pfam" id="PF10326">
    <property type="entry name" value="7TM_GPCR_Str"/>
    <property type="match status" value="1"/>
</dbReference>
<protein>
    <recommendedName>
        <fullName evidence="5">ABC transmembrane type-1 domain-containing protein</fullName>
    </recommendedName>
</protein>
<dbReference type="PANTHER" id="PTHR46000">
    <property type="entry name" value="SEVEN TM RECEPTOR-RELATED"/>
    <property type="match status" value="1"/>
</dbReference>
<dbReference type="EMBL" id="KI669288">
    <property type="protein sequence ID" value="ETN68312.1"/>
    <property type="molecule type" value="Genomic_DNA"/>
</dbReference>
<accession>W2SHW0</accession>
<keyword evidence="2" id="KW-0732">Signal</keyword>
<evidence type="ECO:0000256" key="1">
    <source>
        <dbReference type="SAM" id="Phobius"/>
    </source>
</evidence>
<feature type="signal peptide" evidence="2">
    <location>
        <begin position="1"/>
        <end position="24"/>
    </location>
</feature>
<evidence type="ECO:0008006" key="5">
    <source>
        <dbReference type="Google" id="ProtNLM"/>
    </source>
</evidence>
<feature type="transmembrane region" description="Helical" evidence="1">
    <location>
        <begin position="79"/>
        <end position="104"/>
    </location>
</feature>
<organism evidence="3 4">
    <name type="scientific">Necator americanus</name>
    <name type="common">Human hookworm</name>
    <dbReference type="NCBI Taxonomy" id="51031"/>
    <lineage>
        <taxon>Eukaryota</taxon>
        <taxon>Metazoa</taxon>
        <taxon>Ecdysozoa</taxon>
        <taxon>Nematoda</taxon>
        <taxon>Chromadorea</taxon>
        <taxon>Rhabditida</taxon>
        <taxon>Rhabditina</taxon>
        <taxon>Rhabditomorpha</taxon>
        <taxon>Strongyloidea</taxon>
        <taxon>Ancylostomatidae</taxon>
        <taxon>Bunostominae</taxon>
        <taxon>Necator</taxon>
    </lineage>
</organism>
<evidence type="ECO:0000313" key="3">
    <source>
        <dbReference type="EMBL" id="ETN68312.1"/>
    </source>
</evidence>
<dbReference type="Proteomes" id="UP000053676">
    <property type="component" value="Unassembled WGS sequence"/>
</dbReference>
<gene>
    <name evidence="3" type="ORF">NECAME_05678</name>
</gene>
<name>W2SHW0_NECAM</name>
<reference evidence="4" key="1">
    <citation type="journal article" date="2014" name="Nat. Genet.">
        <title>Genome of the human hookworm Necator americanus.</title>
        <authorList>
            <person name="Tang Y.T."/>
            <person name="Gao X."/>
            <person name="Rosa B.A."/>
            <person name="Abubucker S."/>
            <person name="Hallsworth-Pepin K."/>
            <person name="Martin J."/>
            <person name="Tyagi R."/>
            <person name="Heizer E."/>
            <person name="Zhang X."/>
            <person name="Bhonagiri-Palsikar V."/>
            <person name="Minx P."/>
            <person name="Warren W.C."/>
            <person name="Wang Q."/>
            <person name="Zhan B."/>
            <person name="Hotez P.J."/>
            <person name="Sternberg P.W."/>
            <person name="Dougall A."/>
            <person name="Gaze S.T."/>
            <person name="Mulvenna J."/>
            <person name="Sotillo J."/>
            <person name="Ranganathan S."/>
            <person name="Rabelo E.M."/>
            <person name="Wilson R.K."/>
            <person name="Felgner P.L."/>
            <person name="Bethony J."/>
            <person name="Hawdon J.M."/>
            <person name="Gasser R.B."/>
            <person name="Loukas A."/>
            <person name="Mitreva M."/>
        </authorList>
    </citation>
    <scope>NUCLEOTIDE SEQUENCE [LARGE SCALE GENOMIC DNA]</scope>
</reference>
<feature type="chain" id="PRO_5004825326" description="ABC transmembrane type-1 domain-containing protein" evidence="2">
    <location>
        <begin position="25"/>
        <end position="152"/>
    </location>
</feature>
<keyword evidence="1" id="KW-0472">Membrane</keyword>
<dbReference type="KEGG" id="nai:NECAME_05678"/>
<keyword evidence="1" id="KW-0812">Transmembrane</keyword>
<dbReference type="InterPro" id="IPR019428">
    <property type="entry name" value="7TM_GPCR_serpentine_rcpt_Str"/>
</dbReference>
<evidence type="ECO:0000256" key="2">
    <source>
        <dbReference type="SAM" id="SignalP"/>
    </source>
</evidence>
<evidence type="ECO:0000313" key="4">
    <source>
        <dbReference type="Proteomes" id="UP000053676"/>
    </source>
</evidence>
<proteinExistence type="predicted"/>
<keyword evidence="4" id="KW-1185">Reference proteome</keyword>
<dbReference type="STRING" id="51031.W2SHW0"/>